<proteinExistence type="predicted"/>
<evidence type="ECO:0000313" key="2">
    <source>
        <dbReference type="EMBL" id="EIJ87622.1"/>
    </source>
</evidence>
<keyword evidence="1" id="KW-0472">Membrane</keyword>
<dbReference type="HOGENOM" id="CLU_111414_0_0_1"/>
<dbReference type="AlphaFoldDB" id="I3EEH5"/>
<organism evidence="2 3">
    <name type="scientific">Nematocida parisii (strain ERTm3)</name>
    <name type="common">Nematode killer fungus</name>
    <dbReference type="NCBI Taxonomy" id="935791"/>
    <lineage>
        <taxon>Eukaryota</taxon>
        <taxon>Fungi</taxon>
        <taxon>Fungi incertae sedis</taxon>
        <taxon>Microsporidia</taxon>
        <taxon>Nematocida</taxon>
    </lineage>
</organism>
<reference evidence="2" key="1">
    <citation type="submission" date="2011-01" db="EMBL/GenBank/DDBJ databases">
        <title>The Genome Sequence of Nematocida parisii strain ERTm3.</title>
        <authorList>
            <consortium name="The Broad Institute Genome Sequencing Platform"/>
            <consortium name="The Broad Institute Genome Sequencing Center for Infectious Disease"/>
            <person name="Cuomo C."/>
            <person name="Troemel E."/>
            <person name="Young S.K."/>
            <person name="Zeng Q."/>
            <person name="Gargeya S."/>
            <person name="Fitzgerald M."/>
            <person name="Haas B."/>
            <person name="Abouelleil A."/>
            <person name="Alvarado L."/>
            <person name="Arachchi H.M."/>
            <person name="Berlin A."/>
            <person name="Chapman S.B."/>
            <person name="Gearin G."/>
            <person name="Goldberg J."/>
            <person name="Griggs A."/>
            <person name="Gujja S."/>
            <person name="Hansen M."/>
            <person name="Heiman D."/>
            <person name="Howarth C."/>
            <person name="Larimer J."/>
            <person name="Lui A."/>
            <person name="MacDonald P.J.P."/>
            <person name="McCowen C."/>
            <person name="Montmayeur A."/>
            <person name="Murphy C."/>
            <person name="Neiman D."/>
            <person name="Pearson M."/>
            <person name="Priest M."/>
            <person name="Roberts A."/>
            <person name="Saif S."/>
            <person name="Shea T."/>
            <person name="Sisk P."/>
            <person name="Stolte C."/>
            <person name="Sykes S."/>
            <person name="Wortman J."/>
            <person name="Nusbaum C."/>
            <person name="Birren B."/>
        </authorList>
    </citation>
    <scope>NUCLEOTIDE SEQUENCE</scope>
    <source>
        <strain evidence="2">ERTm3</strain>
    </source>
</reference>
<feature type="transmembrane region" description="Helical" evidence="1">
    <location>
        <begin position="153"/>
        <end position="174"/>
    </location>
</feature>
<sequence length="209" mass="24981">MPVRAIEKKPTLFKRVVSFICYPFIKHRKQKRQLYTTEVTNALLHLINKQAYLNKQIFMHARLNTDMKETFKQFECIDYTRYSHEDIFGFVKLYLLKELGPPVKSSIIKRIIDNKYDKTHIPGIVKDIYTNSNLYTIRNLQIMFCLLIYTYKIFNYNSISGMFLVGAFIPLFFGEKEISRLKKKNPQKYFTLINRWNDIIKYLPKGSIH</sequence>
<keyword evidence="3" id="KW-1185">Reference proteome</keyword>
<keyword evidence="1" id="KW-1133">Transmembrane helix</keyword>
<dbReference type="OMA" id="HEDIFGF"/>
<gene>
    <name evidence="2" type="ORF">NEQG_02169</name>
</gene>
<dbReference type="Proteomes" id="UP000002872">
    <property type="component" value="Unassembled WGS sequence"/>
</dbReference>
<evidence type="ECO:0000256" key="1">
    <source>
        <dbReference type="SAM" id="Phobius"/>
    </source>
</evidence>
<dbReference type="EMBL" id="GL870881">
    <property type="protein sequence ID" value="EIJ87622.1"/>
    <property type="molecule type" value="Genomic_DNA"/>
</dbReference>
<dbReference type="VEuPathDB" id="MicrosporidiaDB:NEQG_02169"/>
<name>I3EEH5_NEMP3</name>
<dbReference type="OrthoDB" id="2187759at2759"/>
<keyword evidence="1" id="KW-0812">Transmembrane</keyword>
<dbReference type="InParanoid" id="I3EEH5"/>
<evidence type="ECO:0000313" key="3">
    <source>
        <dbReference type="Proteomes" id="UP000002872"/>
    </source>
</evidence>
<evidence type="ECO:0008006" key="4">
    <source>
        <dbReference type="Google" id="ProtNLM"/>
    </source>
</evidence>
<protein>
    <recommendedName>
        <fullName evidence="4">Rho-GAP domain-containing protein</fullName>
    </recommendedName>
</protein>
<accession>I3EEH5</accession>